<keyword evidence="2" id="KW-1185">Reference proteome</keyword>
<dbReference type="AlphaFoldDB" id="A0A941ITD7"/>
<accession>A0A941ITD7</accession>
<comment type="caution">
    <text evidence="1">The sequence shown here is derived from an EMBL/GenBank/DDBJ whole genome shotgun (WGS) entry which is preliminary data.</text>
</comment>
<evidence type="ECO:0000313" key="1">
    <source>
        <dbReference type="EMBL" id="MBR7837507.1"/>
    </source>
</evidence>
<dbReference type="Pfam" id="PF13376">
    <property type="entry name" value="OmdA"/>
    <property type="match status" value="1"/>
</dbReference>
<protein>
    <submittedName>
        <fullName evidence="1">YdeI/OmpD-associated family protein</fullName>
    </submittedName>
</protein>
<dbReference type="Proteomes" id="UP000675781">
    <property type="component" value="Unassembled WGS sequence"/>
</dbReference>
<evidence type="ECO:0000313" key="2">
    <source>
        <dbReference type="Proteomes" id="UP000675781"/>
    </source>
</evidence>
<name>A0A941ITD7_9ACTN</name>
<proteinExistence type="predicted"/>
<dbReference type="EMBL" id="JAGSOG010000209">
    <property type="protein sequence ID" value="MBR7837507.1"/>
    <property type="molecule type" value="Genomic_DNA"/>
</dbReference>
<gene>
    <name evidence="1" type="ORF">KDL01_29780</name>
</gene>
<organism evidence="1 2">
    <name type="scientific">Actinospica durhamensis</name>
    <dbReference type="NCBI Taxonomy" id="1508375"/>
    <lineage>
        <taxon>Bacteria</taxon>
        <taxon>Bacillati</taxon>
        <taxon>Actinomycetota</taxon>
        <taxon>Actinomycetes</taxon>
        <taxon>Catenulisporales</taxon>
        <taxon>Actinospicaceae</taxon>
        <taxon>Actinospica</taxon>
    </lineage>
</organism>
<reference evidence="1" key="1">
    <citation type="submission" date="2021-04" db="EMBL/GenBank/DDBJ databases">
        <title>Genome based classification of Actinospica acidithermotolerans sp. nov., an actinobacterium isolated from an Indonesian hot spring.</title>
        <authorList>
            <person name="Kusuma A.B."/>
            <person name="Putra K.E."/>
            <person name="Nafisah S."/>
            <person name="Loh J."/>
            <person name="Nouioui I."/>
            <person name="Goodfellow M."/>
        </authorList>
    </citation>
    <scope>NUCLEOTIDE SEQUENCE</scope>
    <source>
        <strain evidence="1">CSCA 57</strain>
    </source>
</reference>
<sequence length="218" mass="24369">MSAPERGAARADPPEAEEYQGTPVIRFARITDFEAWLEAHGASSAGLWVKLAKKGSDTPGIDYAAALEAALCFGWIDSQKRPYDEGWWLQRFTPRTPRGKWSRINRDKALALIEAGRMRPAGAREIDRAKADGRWDAAYEGQRAVEVPEDLRAALDADPRAAAFFATLDRANRYAVLYRVNEAKRAETRARRIEKFVAMLHAHETLHPQRAAGKKDPG</sequence>